<keyword evidence="6" id="KW-1185">Reference proteome</keyword>
<name>A0ABQ3X3P9_9ACTN</name>
<protein>
    <recommendedName>
        <fullName evidence="4">Periplasmic binding protein domain-containing protein</fullName>
    </recommendedName>
</protein>
<dbReference type="PANTHER" id="PTHR46847">
    <property type="entry name" value="D-ALLOSE-BINDING PERIPLASMIC PROTEIN-RELATED"/>
    <property type="match status" value="1"/>
</dbReference>
<dbReference type="Gene3D" id="3.40.50.2300">
    <property type="match status" value="2"/>
</dbReference>
<evidence type="ECO:0000256" key="1">
    <source>
        <dbReference type="ARBA" id="ARBA00004196"/>
    </source>
</evidence>
<dbReference type="Pfam" id="PF13407">
    <property type="entry name" value="Peripla_BP_4"/>
    <property type="match status" value="1"/>
</dbReference>
<evidence type="ECO:0000313" key="5">
    <source>
        <dbReference type="EMBL" id="GID53143.1"/>
    </source>
</evidence>
<comment type="subcellular location">
    <subcellularLocation>
        <location evidence="1">Cell envelope</location>
    </subcellularLocation>
</comment>
<dbReference type="SUPFAM" id="SSF53822">
    <property type="entry name" value="Periplasmic binding protein-like I"/>
    <property type="match status" value="1"/>
</dbReference>
<keyword evidence="3" id="KW-0732">Signal</keyword>
<dbReference type="PROSITE" id="PS51257">
    <property type="entry name" value="PROKAR_LIPOPROTEIN"/>
    <property type="match status" value="1"/>
</dbReference>
<evidence type="ECO:0000256" key="2">
    <source>
        <dbReference type="ARBA" id="ARBA00007639"/>
    </source>
</evidence>
<dbReference type="EMBL" id="BOMG01000026">
    <property type="protein sequence ID" value="GID53143.1"/>
    <property type="molecule type" value="Genomic_DNA"/>
</dbReference>
<evidence type="ECO:0000313" key="6">
    <source>
        <dbReference type="Proteomes" id="UP000612282"/>
    </source>
</evidence>
<reference evidence="5 6" key="1">
    <citation type="submission" date="2021-01" db="EMBL/GenBank/DDBJ databases">
        <title>Whole genome shotgun sequence of Actinoplanes couchii NBRC 106145.</title>
        <authorList>
            <person name="Komaki H."/>
            <person name="Tamura T."/>
        </authorList>
    </citation>
    <scope>NUCLEOTIDE SEQUENCE [LARGE SCALE GENOMIC DNA]</scope>
    <source>
        <strain evidence="5 6">NBRC 106145</strain>
    </source>
</reference>
<dbReference type="InterPro" id="IPR025997">
    <property type="entry name" value="SBP_2_dom"/>
</dbReference>
<evidence type="ECO:0000259" key="4">
    <source>
        <dbReference type="Pfam" id="PF13407"/>
    </source>
</evidence>
<accession>A0ABQ3X3P9</accession>
<gene>
    <name evidence="5" type="ORF">Aco03nite_015470</name>
</gene>
<dbReference type="PANTHER" id="PTHR46847:SF1">
    <property type="entry name" value="D-ALLOSE-BINDING PERIPLASMIC PROTEIN-RELATED"/>
    <property type="match status" value="1"/>
</dbReference>
<dbReference type="Proteomes" id="UP000612282">
    <property type="component" value="Unassembled WGS sequence"/>
</dbReference>
<organism evidence="5 6">
    <name type="scientific">Actinoplanes couchii</name>
    <dbReference type="NCBI Taxonomy" id="403638"/>
    <lineage>
        <taxon>Bacteria</taxon>
        <taxon>Bacillati</taxon>
        <taxon>Actinomycetota</taxon>
        <taxon>Actinomycetes</taxon>
        <taxon>Micromonosporales</taxon>
        <taxon>Micromonosporaceae</taxon>
        <taxon>Actinoplanes</taxon>
    </lineage>
</organism>
<proteinExistence type="inferred from homology"/>
<comment type="caution">
    <text evidence="5">The sequence shown here is derived from an EMBL/GenBank/DDBJ whole genome shotgun (WGS) entry which is preliminary data.</text>
</comment>
<dbReference type="InterPro" id="IPR028082">
    <property type="entry name" value="Peripla_BP_I"/>
</dbReference>
<sequence length="361" mass="38304">MAAGMKGITHTEFVMRNRRIPVLLVLLLLGSAACTEEQPGPPVKPKVGFVVANKQLNYSQEMSLGFIAGVDAVGGVSYQVDGPNIVDGPRQVSLFRDMLKSTPAGLSVFTLSPDLFAEPMAEAVGEGMPIIAVDSQPLAAADVDLFIGNDSYQLGRLLAREVIEQLPSDASGKIVIGTSAPGVPVLDHRAKGIRDEITERLPGVAVFGPFDTKQEVEANLDAWSTLIKVNSSALAFIGTGDADGWNLAEIRRNSGANWLAGAFDIDSKSLAAVRAGDLILVSPEHYIKGAVAGRLQAEHAKTGKALPQGWLYVPGLAVDKSNVDEILARQATVATRADAFAARIDQVLTDPSYLRPISEVR</sequence>
<evidence type="ECO:0000256" key="3">
    <source>
        <dbReference type="ARBA" id="ARBA00022729"/>
    </source>
</evidence>
<feature type="domain" description="Periplasmic binding protein" evidence="4">
    <location>
        <begin position="47"/>
        <end position="300"/>
    </location>
</feature>
<comment type="similarity">
    <text evidence="2">Belongs to the bacterial solute-binding protein 2 family.</text>
</comment>